<evidence type="ECO:0000313" key="1">
    <source>
        <dbReference type="EMBL" id="OXL44249.1"/>
    </source>
</evidence>
<proteinExistence type="predicted"/>
<accession>A0AA91YX81</accession>
<dbReference type="EMBL" id="NMPZ01000008">
    <property type="protein sequence ID" value="OXL44249.1"/>
    <property type="molecule type" value="Genomic_DNA"/>
</dbReference>
<comment type="caution">
    <text evidence="1">The sequence shown here is derived from an EMBL/GenBank/DDBJ whole genome shotgun (WGS) entry which is preliminary data.</text>
</comment>
<organism evidence="1 2">
    <name type="scientific">Segatella copri</name>
    <dbReference type="NCBI Taxonomy" id="165179"/>
    <lineage>
        <taxon>Bacteria</taxon>
        <taxon>Pseudomonadati</taxon>
        <taxon>Bacteroidota</taxon>
        <taxon>Bacteroidia</taxon>
        <taxon>Bacteroidales</taxon>
        <taxon>Prevotellaceae</taxon>
        <taxon>Segatella</taxon>
    </lineage>
</organism>
<dbReference type="RefSeq" id="WP_089543613.1">
    <property type="nucleotide sequence ID" value="NZ_NMPZ01000008.1"/>
</dbReference>
<dbReference type="AlphaFoldDB" id="A0AA91YX81"/>
<protein>
    <submittedName>
        <fullName evidence="1">Uncharacterized protein</fullName>
    </submittedName>
</protein>
<evidence type="ECO:0000313" key="2">
    <source>
        <dbReference type="Proteomes" id="UP000215155"/>
    </source>
</evidence>
<dbReference type="Proteomes" id="UP000215155">
    <property type="component" value="Unassembled WGS sequence"/>
</dbReference>
<sequence>MTVQEYLKQFSFDDILPPTRKMIEEWRKKMDSYFWTDDHQLEECKMKYDCICRIEGKPSKNPYLWIQFIDHRDIIPGYIGMNTWDFELVPLAECASKEIRYDGNPGLFSQKEIAAKLVYDLPGWRYSLDGESFQLDYDSLYIKKACLIYKRYAKHQLPGKQTRYFDEEWQDEYNLTVFSEDRNIIEKRERRCNGAKRKRNFRVKNRIKQLEIYNEIDYLIRRLYKNNVDGLSYTDFKWLFQIKGHDKGREFRSFATCKSQRIVYLIDLFEHYADKFKKWDKYLVEIKTSPESMLSAEENDAISNILKEKGIKPDIWYHATDKCLGEDIYLLIVGYS</sequence>
<reference evidence="1 2" key="1">
    <citation type="submission" date="2017-07" db="EMBL/GenBank/DDBJ databases">
        <title>Draft genome sequence of Prevotella copri isolated from the gut of healthy adult Indian.</title>
        <authorList>
            <person name="Das B."/>
            <person name="Bag S."/>
            <person name="Ghosh T.S."/>
        </authorList>
    </citation>
    <scope>NUCLEOTIDE SEQUENCE [LARGE SCALE GENOMIC DNA]</scope>
    <source>
        <strain evidence="1 2">Indica</strain>
    </source>
</reference>
<name>A0AA91YX81_9BACT</name>
<gene>
    <name evidence="1" type="ORF">CFT61_06295</name>
</gene>